<evidence type="ECO:0000313" key="1">
    <source>
        <dbReference type="EMBL" id="MEC4718885.1"/>
    </source>
</evidence>
<name>A0ABU6J6B8_9BURK</name>
<reference evidence="1 2" key="1">
    <citation type="submission" date="2023-10" db="EMBL/GenBank/DDBJ databases">
        <title>Noviherbaspirillum sp. CPCC 100848 genome assembly.</title>
        <authorList>
            <person name="Li X.Y."/>
            <person name="Fang X.M."/>
        </authorList>
    </citation>
    <scope>NUCLEOTIDE SEQUENCE [LARGE SCALE GENOMIC DNA]</scope>
    <source>
        <strain evidence="1 2">CPCC 100848</strain>
    </source>
</reference>
<accession>A0ABU6J6B8</accession>
<comment type="caution">
    <text evidence="1">The sequence shown here is derived from an EMBL/GenBank/DDBJ whole genome shotgun (WGS) entry which is preliminary data.</text>
</comment>
<keyword evidence="2" id="KW-1185">Reference proteome</keyword>
<gene>
    <name evidence="1" type="ORF">RY831_06985</name>
</gene>
<organism evidence="1 2">
    <name type="scientific">Noviherbaspirillum album</name>
    <dbReference type="NCBI Taxonomy" id="3080276"/>
    <lineage>
        <taxon>Bacteria</taxon>
        <taxon>Pseudomonadati</taxon>
        <taxon>Pseudomonadota</taxon>
        <taxon>Betaproteobacteria</taxon>
        <taxon>Burkholderiales</taxon>
        <taxon>Oxalobacteraceae</taxon>
        <taxon>Noviherbaspirillum</taxon>
    </lineage>
</organism>
<sequence length="137" mass="15392">MDTLDNTSAEPGERPWIVLSTTYDVEAWIDNYNRELQLYVDPKKQPNGHGICFGLEHGGEIYLHTTQDGDILLDVTPEAEWVAPLIAAAAQVAQPTSQIWPLPGDRMTQLVLGLSPLIATTRIVISHDYRIRKSWRV</sequence>
<dbReference type="EMBL" id="JAWIIV010000004">
    <property type="protein sequence ID" value="MEC4718885.1"/>
    <property type="molecule type" value="Genomic_DNA"/>
</dbReference>
<evidence type="ECO:0000313" key="2">
    <source>
        <dbReference type="Proteomes" id="UP001352263"/>
    </source>
</evidence>
<dbReference type="RefSeq" id="WP_326505604.1">
    <property type="nucleotide sequence ID" value="NZ_JAWIIV010000004.1"/>
</dbReference>
<protein>
    <submittedName>
        <fullName evidence="1">Uncharacterized protein</fullName>
    </submittedName>
</protein>
<dbReference type="Proteomes" id="UP001352263">
    <property type="component" value="Unassembled WGS sequence"/>
</dbReference>
<proteinExistence type="predicted"/>